<organism evidence="1 2">
    <name type="scientific">Phytophthora infestans (strain T30-4)</name>
    <name type="common">Potato late blight agent</name>
    <dbReference type="NCBI Taxonomy" id="403677"/>
    <lineage>
        <taxon>Eukaryota</taxon>
        <taxon>Sar</taxon>
        <taxon>Stramenopiles</taxon>
        <taxon>Oomycota</taxon>
        <taxon>Peronosporomycetes</taxon>
        <taxon>Peronosporales</taxon>
        <taxon>Peronosporaceae</taxon>
        <taxon>Phytophthora</taxon>
    </lineage>
</organism>
<dbReference type="STRING" id="403677.D0NJE6"/>
<dbReference type="Proteomes" id="UP000006643">
    <property type="component" value="Unassembled WGS sequence"/>
</dbReference>
<evidence type="ECO:0000313" key="1">
    <source>
        <dbReference type="EMBL" id="EEY59664.1"/>
    </source>
</evidence>
<sequence length="369" mass="41404">MAVLHYVNYTYDAHISGYVTEPVLTFGATHLWYEIDPLPLEEYILPQFLELLMQGRIDVGSVGEVVARIILLLAMDATTMGEDGFRAYRLSGTGSKRFKGQFCSVKQLLGLLDGSLKLRTGLKCDNVPNDAPEKDNNAKSRRELFNVIDEENATTGAATPEQRDSFELWMNDWGNWCVGFSHFVELTDLPTTAMLWCLLGRRAAGVFPRDHEEAQLSALRNLSPASVFAVNEEEESKHEFSELSPRRIIRIYMSLRECDISIPAQSYLIDNASATSVDDVSYTLCLRGMCCSPRLGSVSSLRNWPFLLTLKIADQLARLAASAWWDPLAKVNVDMARRRFFKELIPDEELKEAVCCTLKIPGDGGRGDF</sequence>
<dbReference type="eggNOG" id="ENOG502RGCX">
    <property type="taxonomic scope" value="Eukaryota"/>
</dbReference>
<dbReference type="AlphaFoldDB" id="D0NJE6"/>
<protein>
    <submittedName>
        <fullName evidence="1">Uncharacterized protein</fullName>
    </submittedName>
</protein>
<keyword evidence="2" id="KW-1185">Reference proteome</keyword>
<dbReference type="OMA" id="RECSANL"/>
<dbReference type="PANTHER" id="PTHR33266:SF1">
    <property type="entry name" value="F-BOX DOMAIN-CONTAINING PROTEIN"/>
    <property type="match status" value="1"/>
</dbReference>
<dbReference type="KEGG" id="pif:PITG_12253"/>
<dbReference type="PANTHER" id="PTHR33266">
    <property type="entry name" value="CHROMOSOME 15, WHOLE GENOME SHOTGUN SEQUENCE"/>
    <property type="match status" value="1"/>
</dbReference>
<dbReference type="OrthoDB" id="89069at2759"/>
<proteinExistence type="predicted"/>
<dbReference type="GeneID" id="9473248"/>
<dbReference type="HOGENOM" id="CLU_714703_0_0_1"/>
<evidence type="ECO:0000313" key="2">
    <source>
        <dbReference type="Proteomes" id="UP000006643"/>
    </source>
</evidence>
<dbReference type="InParanoid" id="D0NJE6"/>
<reference evidence="2" key="1">
    <citation type="journal article" date="2009" name="Nature">
        <title>Genome sequence and analysis of the Irish potato famine pathogen Phytophthora infestans.</title>
        <authorList>
            <consortium name="The Broad Institute Genome Sequencing Platform"/>
            <person name="Haas B.J."/>
            <person name="Kamoun S."/>
            <person name="Zody M.C."/>
            <person name="Jiang R.H."/>
            <person name="Handsaker R.E."/>
            <person name="Cano L.M."/>
            <person name="Grabherr M."/>
            <person name="Kodira C.D."/>
            <person name="Raffaele S."/>
            <person name="Torto-Alalibo T."/>
            <person name="Bozkurt T.O."/>
            <person name="Ah-Fong A.M."/>
            <person name="Alvarado L."/>
            <person name="Anderson V.L."/>
            <person name="Armstrong M.R."/>
            <person name="Avrova A."/>
            <person name="Baxter L."/>
            <person name="Beynon J."/>
            <person name="Boevink P.C."/>
            <person name="Bollmann S.R."/>
            <person name="Bos J.I."/>
            <person name="Bulone V."/>
            <person name="Cai G."/>
            <person name="Cakir C."/>
            <person name="Carrington J.C."/>
            <person name="Chawner M."/>
            <person name="Conti L."/>
            <person name="Costanzo S."/>
            <person name="Ewan R."/>
            <person name="Fahlgren N."/>
            <person name="Fischbach M.A."/>
            <person name="Fugelstad J."/>
            <person name="Gilroy E.M."/>
            <person name="Gnerre S."/>
            <person name="Green P.J."/>
            <person name="Grenville-Briggs L.J."/>
            <person name="Griffith J."/>
            <person name="Grunwald N.J."/>
            <person name="Horn K."/>
            <person name="Horner N.R."/>
            <person name="Hu C.H."/>
            <person name="Huitema E."/>
            <person name="Jeong D.H."/>
            <person name="Jones A.M."/>
            <person name="Jones J.D."/>
            <person name="Jones R.W."/>
            <person name="Karlsson E.K."/>
            <person name="Kunjeti S.G."/>
            <person name="Lamour K."/>
            <person name="Liu Z."/>
            <person name="Ma L."/>
            <person name="Maclean D."/>
            <person name="Chibucos M.C."/>
            <person name="McDonald H."/>
            <person name="McWalters J."/>
            <person name="Meijer H.J."/>
            <person name="Morgan W."/>
            <person name="Morris P.F."/>
            <person name="Munro C.A."/>
            <person name="O'Neill K."/>
            <person name="Ospina-Giraldo M."/>
            <person name="Pinzon A."/>
            <person name="Pritchard L."/>
            <person name="Ramsahoye B."/>
            <person name="Ren Q."/>
            <person name="Restrepo S."/>
            <person name="Roy S."/>
            <person name="Sadanandom A."/>
            <person name="Savidor A."/>
            <person name="Schornack S."/>
            <person name="Schwartz D.C."/>
            <person name="Schumann U.D."/>
            <person name="Schwessinger B."/>
            <person name="Seyer L."/>
            <person name="Sharpe T."/>
            <person name="Silvar C."/>
            <person name="Song J."/>
            <person name="Studholme D.J."/>
            <person name="Sykes S."/>
            <person name="Thines M."/>
            <person name="van de Vondervoort P.J."/>
            <person name="Phuntumart V."/>
            <person name="Wawra S."/>
            <person name="Weide R."/>
            <person name="Win J."/>
            <person name="Young C."/>
            <person name="Zhou S."/>
            <person name="Fry W."/>
            <person name="Meyers B.C."/>
            <person name="van West P."/>
            <person name="Ristaino J."/>
            <person name="Govers F."/>
            <person name="Birch P.R."/>
            <person name="Whisson S.C."/>
            <person name="Judelson H.S."/>
            <person name="Nusbaum C."/>
        </authorList>
    </citation>
    <scope>NUCLEOTIDE SEQUENCE [LARGE SCALE GENOMIC DNA]</scope>
    <source>
        <strain evidence="2">T30-4</strain>
    </source>
</reference>
<dbReference type="VEuPathDB" id="FungiDB:PITG_12253"/>
<dbReference type="RefSeq" id="XP_002900857.1">
    <property type="nucleotide sequence ID" value="XM_002900811.1"/>
</dbReference>
<accession>D0NJE6</accession>
<gene>
    <name evidence="1" type="ORF">PITG_12253</name>
</gene>
<dbReference type="EMBL" id="DS028141">
    <property type="protein sequence ID" value="EEY59664.1"/>
    <property type="molecule type" value="Genomic_DNA"/>
</dbReference>
<name>D0NJE6_PHYIT</name>